<sequence length="67" mass="7258">MNPYEANVWNVSSRLGAWLRGLLRLYRRPLLVLLCASVTTAVGVSAGQSGTPDRELAGTEMAALLDR</sequence>
<keyword evidence="2" id="KW-1185">Reference proteome</keyword>
<evidence type="ECO:0000313" key="1">
    <source>
        <dbReference type="EMBL" id="MBB6229511.1"/>
    </source>
</evidence>
<comment type="caution">
    <text evidence="1">The sequence shown here is derived from an EMBL/GenBank/DDBJ whole genome shotgun (WGS) entry which is preliminary data.</text>
</comment>
<name>A0A841LCR4_9SPHN</name>
<dbReference type="EMBL" id="JACIIV010000059">
    <property type="protein sequence ID" value="MBB6229511.1"/>
    <property type="molecule type" value="Genomic_DNA"/>
</dbReference>
<evidence type="ECO:0000313" key="2">
    <source>
        <dbReference type="Proteomes" id="UP000538147"/>
    </source>
</evidence>
<gene>
    <name evidence="1" type="ORF">FHS79_003714</name>
</gene>
<dbReference type="RefSeq" id="WP_184203254.1">
    <property type="nucleotide sequence ID" value="NZ_JACIIV010000059.1"/>
</dbReference>
<accession>A0A841LCR4</accession>
<organism evidence="1 2">
    <name type="scientific">Polymorphobacter multimanifer</name>
    <dbReference type="NCBI Taxonomy" id="1070431"/>
    <lineage>
        <taxon>Bacteria</taxon>
        <taxon>Pseudomonadati</taxon>
        <taxon>Pseudomonadota</taxon>
        <taxon>Alphaproteobacteria</taxon>
        <taxon>Sphingomonadales</taxon>
        <taxon>Sphingosinicellaceae</taxon>
        <taxon>Polymorphobacter</taxon>
    </lineage>
</organism>
<dbReference type="Proteomes" id="UP000538147">
    <property type="component" value="Unassembled WGS sequence"/>
</dbReference>
<protein>
    <submittedName>
        <fullName evidence="1">Uncharacterized protein</fullName>
    </submittedName>
</protein>
<dbReference type="AlphaFoldDB" id="A0A841LCR4"/>
<proteinExistence type="predicted"/>
<reference evidence="1 2" key="1">
    <citation type="submission" date="2020-08" db="EMBL/GenBank/DDBJ databases">
        <title>Genomic Encyclopedia of Type Strains, Phase IV (KMG-IV): sequencing the most valuable type-strain genomes for metagenomic binning, comparative biology and taxonomic classification.</title>
        <authorList>
            <person name="Goeker M."/>
        </authorList>
    </citation>
    <scope>NUCLEOTIDE SEQUENCE [LARGE SCALE GENOMIC DNA]</scope>
    <source>
        <strain evidence="1 2">DSM 102189</strain>
    </source>
</reference>